<dbReference type="EC" id="6.1.1.5" evidence="15"/>
<feature type="domain" description="Methionyl/Valyl/Leucyl/Isoleucyl-tRNA synthetase anticodon-binding" evidence="17">
    <location>
        <begin position="707"/>
        <end position="849"/>
    </location>
</feature>
<evidence type="ECO:0000256" key="9">
    <source>
        <dbReference type="ARBA" id="ARBA00022833"/>
    </source>
</evidence>
<dbReference type="PANTHER" id="PTHR42780">
    <property type="entry name" value="SOLEUCYL-TRNA SYNTHETASE"/>
    <property type="match status" value="1"/>
</dbReference>
<comment type="cofactor">
    <cofactor evidence="1 15">
        <name>Zn(2+)</name>
        <dbReference type="ChEBI" id="CHEBI:29105"/>
    </cofactor>
</comment>
<keyword evidence="8 15" id="KW-0547">Nucleotide-binding</keyword>
<dbReference type="GO" id="GO:0004822">
    <property type="term" value="F:isoleucine-tRNA ligase activity"/>
    <property type="evidence" value="ECO:0007669"/>
    <property type="project" value="UniProtKB-UniRule"/>
</dbReference>
<dbReference type="FunFam" id="3.40.50.620:FF:000063">
    <property type="entry name" value="Isoleucine--tRNA ligase"/>
    <property type="match status" value="1"/>
</dbReference>
<dbReference type="Pfam" id="PF08264">
    <property type="entry name" value="Anticodon_1"/>
    <property type="match status" value="1"/>
</dbReference>
<evidence type="ECO:0000256" key="8">
    <source>
        <dbReference type="ARBA" id="ARBA00022741"/>
    </source>
</evidence>
<dbReference type="InterPro" id="IPR033709">
    <property type="entry name" value="Anticodon_Ile_ABEc"/>
</dbReference>
<evidence type="ECO:0000256" key="11">
    <source>
        <dbReference type="ARBA" id="ARBA00022917"/>
    </source>
</evidence>
<dbReference type="InterPro" id="IPR002301">
    <property type="entry name" value="Ile-tRNA-ligase"/>
</dbReference>
<dbReference type="GO" id="GO:0006428">
    <property type="term" value="P:isoleucyl-tRNA aminoacylation"/>
    <property type="evidence" value="ECO:0007669"/>
    <property type="project" value="UniProtKB-UniRule"/>
</dbReference>
<feature type="domain" description="Aminoacyl-tRNA synthetase class Ia" evidence="16">
    <location>
        <begin position="17"/>
        <end position="649"/>
    </location>
</feature>
<dbReference type="Pfam" id="PF00133">
    <property type="entry name" value="tRNA-synt_1"/>
    <property type="match status" value="1"/>
</dbReference>
<feature type="short sequence motif" description="'KMSKS' region" evidence="15">
    <location>
        <begin position="618"/>
        <end position="622"/>
    </location>
</feature>
<comment type="function">
    <text evidence="13 15">Catalyzes the attachment of isoleucine to tRNA(Ile). As IleRS can inadvertently accommodate and process structurally similar amino acids such as valine, to avoid such errors it has two additional distinct tRNA(Ile)-dependent editing activities. One activity is designated as 'pretransfer' editing and involves the hydrolysis of activated Val-AMP. The other activity is designated 'posttransfer' editing and involves deacylation of mischarged Val-tRNA(Ile).</text>
</comment>
<dbReference type="InterPro" id="IPR009008">
    <property type="entry name" value="Val/Leu/Ile-tRNA-synth_edit"/>
</dbReference>
<dbReference type="InterPro" id="IPR023586">
    <property type="entry name" value="Ile-tRNA-ligase_type2"/>
</dbReference>
<keyword evidence="10 15" id="KW-0067">ATP-binding</keyword>
<evidence type="ECO:0000256" key="10">
    <source>
        <dbReference type="ARBA" id="ARBA00022840"/>
    </source>
</evidence>
<gene>
    <name evidence="15" type="primary">ileS</name>
    <name evidence="18" type="ORF">A2826_02980</name>
</gene>
<dbReference type="SUPFAM" id="SSF47323">
    <property type="entry name" value="Anticodon-binding domain of a subclass of class I aminoacyl-tRNA synthetases"/>
    <property type="match status" value="1"/>
</dbReference>
<evidence type="ECO:0000256" key="14">
    <source>
        <dbReference type="ARBA" id="ARBA00048359"/>
    </source>
</evidence>
<dbReference type="InterPro" id="IPR014729">
    <property type="entry name" value="Rossmann-like_a/b/a_fold"/>
</dbReference>
<feature type="short sequence motif" description="'HIGH' region" evidence="15">
    <location>
        <begin position="48"/>
        <end position="58"/>
    </location>
</feature>
<evidence type="ECO:0000256" key="15">
    <source>
        <dbReference type="HAMAP-Rule" id="MF_02003"/>
    </source>
</evidence>
<dbReference type="GO" id="GO:0002161">
    <property type="term" value="F:aminoacyl-tRNA deacylase activity"/>
    <property type="evidence" value="ECO:0007669"/>
    <property type="project" value="InterPro"/>
</dbReference>
<keyword evidence="5 15" id="KW-0963">Cytoplasm</keyword>
<protein>
    <recommendedName>
        <fullName evidence="15">Isoleucine--tRNA ligase</fullName>
        <ecNumber evidence="15">6.1.1.5</ecNumber>
    </recommendedName>
    <alternativeName>
        <fullName evidence="15">Isoleucyl-tRNA synthetase</fullName>
        <shortName evidence="15">IleRS</shortName>
    </alternativeName>
</protein>
<evidence type="ECO:0000313" key="19">
    <source>
        <dbReference type="Proteomes" id="UP000177912"/>
    </source>
</evidence>
<comment type="similarity">
    <text evidence="3 15">Belongs to the class-I aminoacyl-tRNA synthetase family. IleS type 2 subfamily.</text>
</comment>
<comment type="catalytic activity">
    <reaction evidence="14 15">
        <text>tRNA(Ile) + L-isoleucine + ATP = L-isoleucyl-tRNA(Ile) + AMP + diphosphate</text>
        <dbReference type="Rhea" id="RHEA:11060"/>
        <dbReference type="Rhea" id="RHEA-COMP:9666"/>
        <dbReference type="Rhea" id="RHEA-COMP:9695"/>
        <dbReference type="ChEBI" id="CHEBI:30616"/>
        <dbReference type="ChEBI" id="CHEBI:33019"/>
        <dbReference type="ChEBI" id="CHEBI:58045"/>
        <dbReference type="ChEBI" id="CHEBI:78442"/>
        <dbReference type="ChEBI" id="CHEBI:78528"/>
        <dbReference type="ChEBI" id="CHEBI:456215"/>
        <dbReference type="EC" id="6.1.1.5"/>
    </reaction>
</comment>
<feature type="binding site" evidence="15">
    <location>
        <position position="621"/>
    </location>
    <ligand>
        <name>ATP</name>
        <dbReference type="ChEBI" id="CHEBI:30616"/>
    </ligand>
</feature>
<keyword evidence="9 15" id="KW-0862">Zinc</keyword>
<evidence type="ECO:0000256" key="7">
    <source>
        <dbReference type="ARBA" id="ARBA00022723"/>
    </source>
</evidence>
<evidence type="ECO:0000256" key="2">
    <source>
        <dbReference type="ARBA" id="ARBA00004496"/>
    </source>
</evidence>
<dbReference type="STRING" id="1817822.A2826_02980"/>
<dbReference type="InterPro" id="IPR002300">
    <property type="entry name" value="aa-tRNA-synth_Ia"/>
</dbReference>
<accession>A0A1F5NVP2</accession>
<dbReference type="InterPro" id="IPR013155">
    <property type="entry name" value="M/V/L/I-tRNA-synth_anticd-bd"/>
</dbReference>
<dbReference type="CDD" id="cd07961">
    <property type="entry name" value="Anticodon_Ia_Ile_ABEc"/>
    <property type="match status" value="1"/>
</dbReference>
<dbReference type="Gene3D" id="1.10.730.10">
    <property type="entry name" value="Isoleucyl-tRNA Synthetase, Domain 1"/>
    <property type="match status" value="1"/>
</dbReference>
<evidence type="ECO:0000256" key="4">
    <source>
        <dbReference type="ARBA" id="ARBA00011245"/>
    </source>
</evidence>
<dbReference type="Pfam" id="PF19302">
    <property type="entry name" value="DUF5915"/>
    <property type="match status" value="1"/>
</dbReference>
<evidence type="ECO:0000256" key="1">
    <source>
        <dbReference type="ARBA" id="ARBA00001947"/>
    </source>
</evidence>
<sequence>MFKQVDPRPDFPKQEEQVLKFWEKNNIFEKSLKKNFGKERFVFFEGPPTANGRPGLHHVEARSFKDVVLRYQTMKGKYAPRRAGWDTHGLPVEIGVEKSLGISGKKQIENLVKGDKRASIEKFNKLCRESVWKYKEEWEQFTKRMGFWIDLKSPYITYENEYIESVWALLKKMWSRKVNGESLIYQGHKVVPYCPRCGTAISSHEVAQGYEKVEENSLYFQLRLSEKKIEAKDKKGHPEIIKLDKPTYFLSWTTTPWTLPGNVALAVGKNIDYSIVRFEKQNFIIASELAEKVIQGKIAEIAKVKGRYLTGLSYEPIFEVQELKSEKSFKVYSADFVNTEDGTGIVHTAVMYGEDDYNLGTEIGLPKFHTVTDDGKFIKSLGDISGLFVKDKKIEDKIVAYLKSKNSFFKEKKYIHDYPFCWRCKTALLYYARNSWFIRMSALREELLKNNEQINWVPEYIKDGRFGGWLKEAKDWAISRERYWGVPLPFWQCQQCKEYEVVGSIKELGENLKDLHIPYIDEVKLKCGKCKGQMIRTPEVIDVWFDSGAMPFAQWHYPIENEQEFKANFPADYITEAIDQTRGWFYTLLAVSTALGKDKPPFRNVINLGHILDGQGKKMSKSKGNIVEPFPLMDKYGIDIVRWYMYTVNQPGDNKNFSEVDLVSYQRRVQMILWNVYIYFLTYANATNWEFTSGSPDDAKNSSNVLDQWIKLRLQELVNGVTGNLDEYNVFRASRSIEEFVTDLSTWYIRRSRGRIDANFFASLHRTLIYLVKILAPFMPFFSETIYSNLHQTGSNYPESVHLDDWPEKKPLSESDKKILNNMREIRNIVESVLSWRKSNNIKVRQPLSDLLIKSDKDELQSYSYLLADELNFVNIQVSKDASIPTGFDKIDGVTGKHPEIYINKILTPELKAQGMSREIERTVQSLRKESGLSVGQLVDFYYETKSKEVYDAFEYFDQNKTYVTRVIGARQKADFEKDIKINGQRIWIGLKKAINENSK</sequence>
<organism evidence="18 19">
    <name type="scientific">Candidatus Doudnabacteria bacterium RIFCSPHIGHO2_01_FULL_43_23</name>
    <dbReference type="NCBI Taxonomy" id="1817822"/>
    <lineage>
        <taxon>Bacteria</taxon>
        <taxon>Candidatus Doudnaibacteriota</taxon>
    </lineage>
</organism>
<comment type="domain">
    <text evidence="15">IleRS has two distinct active sites: one for aminoacylation and one for editing. The misactivated valine is translocated from the active site to the editing site, which sterically excludes the correctly activated isoleucine. The single editing site contains two valyl binding pockets, one specific for each substrate (Val-AMP or Val-tRNA(Ile)).</text>
</comment>
<dbReference type="InterPro" id="IPR009080">
    <property type="entry name" value="tRNAsynth_Ia_anticodon-bd"/>
</dbReference>
<keyword evidence="7 15" id="KW-0479">Metal-binding</keyword>
<dbReference type="Proteomes" id="UP000177912">
    <property type="component" value="Unassembled WGS sequence"/>
</dbReference>
<dbReference type="CDD" id="cd00818">
    <property type="entry name" value="IleRS_core"/>
    <property type="match status" value="1"/>
</dbReference>
<reference evidence="18 19" key="1">
    <citation type="journal article" date="2016" name="Nat. Commun.">
        <title>Thousands of microbial genomes shed light on interconnected biogeochemical processes in an aquifer system.</title>
        <authorList>
            <person name="Anantharaman K."/>
            <person name="Brown C.T."/>
            <person name="Hug L.A."/>
            <person name="Sharon I."/>
            <person name="Castelle C.J."/>
            <person name="Probst A.J."/>
            <person name="Thomas B.C."/>
            <person name="Singh A."/>
            <person name="Wilkins M.J."/>
            <person name="Karaoz U."/>
            <person name="Brodie E.L."/>
            <person name="Williams K.H."/>
            <person name="Hubbard S.S."/>
            <person name="Banfield J.F."/>
        </authorList>
    </citation>
    <scope>NUCLEOTIDE SEQUENCE [LARGE SCALE GENOMIC DNA]</scope>
</reference>
<dbReference type="GO" id="GO:0000049">
    <property type="term" value="F:tRNA binding"/>
    <property type="evidence" value="ECO:0007669"/>
    <property type="project" value="InterPro"/>
</dbReference>
<dbReference type="NCBIfam" id="TIGR00392">
    <property type="entry name" value="ileS"/>
    <property type="match status" value="1"/>
</dbReference>
<comment type="subcellular location">
    <subcellularLocation>
        <location evidence="2 15">Cytoplasm</location>
    </subcellularLocation>
</comment>
<evidence type="ECO:0000256" key="13">
    <source>
        <dbReference type="ARBA" id="ARBA00025217"/>
    </source>
</evidence>
<dbReference type="SUPFAM" id="SSF50677">
    <property type="entry name" value="ValRS/IleRS/LeuRS editing domain"/>
    <property type="match status" value="1"/>
</dbReference>
<dbReference type="SUPFAM" id="SSF52374">
    <property type="entry name" value="Nucleotidylyl transferase"/>
    <property type="match status" value="1"/>
</dbReference>
<keyword evidence="6 15" id="KW-0436">Ligase</keyword>
<dbReference type="EMBL" id="MFEI01000003">
    <property type="protein sequence ID" value="OGE81747.1"/>
    <property type="molecule type" value="Genomic_DNA"/>
</dbReference>
<dbReference type="GO" id="GO:0005524">
    <property type="term" value="F:ATP binding"/>
    <property type="evidence" value="ECO:0007669"/>
    <property type="project" value="UniProtKB-UniRule"/>
</dbReference>
<evidence type="ECO:0000259" key="16">
    <source>
        <dbReference type="Pfam" id="PF00133"/>
    </source>
</evidence>
<dbReference type="PANTHER" id="PTHR42780:SF1">
    <property type="entry name" value="ISOLEUCINE--TRNA LIGASE, CYTOPLASMIC"/>
    <property type="match status" value="1"/>
</dbReference>
<evidence type="ECO:0000256" key="3">
    <source>
        <dbReference type="ARBA" id="ARBA00007078"/>
    </source>
</evidence>
<dbReference type="GO" id="GO:0008270">
    <property type="term" value="F:zinc ion binding"/>
    <property type="evidence" value="ECO:0007669"/>
    <property type="project" value="UniProtKB-UniRule"/>
</dbReference>
<proteinExistence type="inferred from homology"/>
<name>A0A1F5NVP2_9BACT</name>
<evidence type="ECO:0000259" key="17">
    <source>
        <dbReference type="Pfam" id="PF08264"/>
    </source>
</evidence>
<dbReference type="FunFam" id="3.40.50.620:FF:000075">
    <property type="entry name" value="Isoleucine--tRNA ligase"/>
    <property type="match status" value="1"/>
</dbReference>
<dbReference type="AlphaFoldDB" id="A0A1F5NVP2"/>
<evidence type="ECO:0000313" key="18">
    <source>
        <dbReference type="EMBL" id="OGE81747.1"/>
    </source>
</evidence>
<dbReference type="Gene3D" id="3.40.50.620">
    <property type="entry name" value="HUPs"/>
    <property type="match status" value="2"/>
</dbReference>
<keyword evidence="11 15" id="KW-0648">Protein biosynthesis</keyword>
<comment type="subunit">
    <text evidence="4 15">Monomer.</text>
</comment>
<keyword evidence="12 15" id="KW-0030">Aminoacyl-tRNA synthetase</keyword>
<evidence type="ECO:0000256" key="5">
    <source>
        <dbReference type="ARBA" id="ARBA00022490"/>
    </source>
</evidence>
<evidence type="ECO:0000256" key="12">
    <source>
        <dbReference type="ARBA" id="ARBA00023146"/>
    </source>
</evidence>
<comment type="caution">
    <text evidence="18">The sequence shown here is derived from an EMBL/GenBank/DDBJ whole genome shotgun (WGS) entry which is preliminary data.</text>
</comment>
<dbReference type="GO" id="GO:0005737">
    <property type="term" value="C:cytoplasm"/>
    <property type="evidence" value="ECO:0007669"/>
    <property type="project" value="UniProtKB-SubCell"/>
</dbReference>
<dbReference type="PRINTS" id="PR00984">
    <property type="entry name" value="TRNASYNTHILE"/>
</dbReference>
<evidence type="ECO:0000256" key="6">
    <source>
        <dbReference type="ARBA" id="ARBA00022598"/>
    </source>
</evidence>
<dbReference type="HAMAP" id="MF_02003">
    <property type="entry name" value="Ile_tRNA_synth_type2"/>
    <property type="match status" value="1"/>
</dbReference>